<dbReference type="Proteomes" id="UP000027135">
    <property type="component" value="Unassembled WGS sequence"/>
</dbReference>
<reference evidence="1 2" key="1">
    <citation type="journal article" date="2014" name="Nat. Commun.">
        <title>Molecular traces of alternative social organization in a termite genome.</title>
        <authorList>
            <person name="Terrapon N."/>
            <person name="Li C."/>
            <person name="Robertson H.M."/>
            <person name="Ji L."/>
            <person name="Meng X."/>
            <person name="Booth W."/>
            <person name="Chen Z."/>
            <person name="Childers C.P."/>
            <person name="Glastad K.M."/>
            <person name="Gokhale K."/>
            <person name="Gowin J."/>
            <person name="Gronenberg W."/>
            <person name="Hermansen R.A."/>
            <person name="Hu H."/>
            <person name="Hunt B.G."/>
            <person name="Huylmans A.K."/>
            <person name="Khalil S.M."/>
            <person name="Mitchell R.D."/>
            <person name="Munoz-Torres M.C."/>
            <person name="Mustard J.A."/>
            <person name="Pan H."/>
            <person name="Reese J.T."/>
            <person name="Scharf M.E."/>
            <person name="Sun F."/>
            <person name="Vogel H."/>
            <person name="Xiao J."/>
            <person name="Yang W."/>
            <person name="Yang Z."/>
            <person name="Yang Z."/>
            <person name="Zhou J."/>
            <person name="Zhu J."/>
            <person name="Brent C.S."/>
            <person name="Elsik C.G."/>
            <person name="Goodisman M.A."/>
            <person name="Liberles D.A."/>
            <person name="Roe R.M."/>
            <person name="Vargo E.L."/>
            <person name="Vilcinskas A."/>
            <person name="Wang J."/>
            <person name="Bornberg-Bauer E."/>
            <person name="Korb J."/>
            <person name="Zhang G."/>
            <person name="Liebig J."/>
        </authorList>
    </citation>
    <scope>NUCLEOTIDE SEQUENCE [LARGE SCALE GENOMIC DNA]</scope>
    <source>
        <tissue evidence="1">Whole organism</tissue>
    </source>
</reference>
<proteinExistence type="predicted"/>
<dbReference type="AlphaFoldDB" id="A0A067R733"/>
<evidence type="ECO:0000313" key="2">
    <source>
        <dbReference type="Proteomes" id="UP000027135"/>
    </source>
</evidence>
<protein>
    <submittedName>
        <fullName evidence="1">Uncharacterized protein</fullName>
    </submittedName>
</protein>
<sequence length="95" mass="11438">MHTALNAVYVPWQRFNKRKVFYYYSWQAKASEQVNTFFCYYPQQCFETGHLWAHACHVKLGRNHMHTPPHQQRARHDTLATTTAWRMGRSALLRR</sequence>
<organism evidence="1 2">
    <name type="scientific">Zootermopsis nevadensis</name>
    <name type="common">Dampwood termite</name>
    <dbReference type="NCBI Taxonomy" id="136037"/>
    <lineage>
        <taxon>Eukaryota</taxon>
        <taxon>Metazoa</taxon>
        <taxon>Ecdysozoa</taxon>
        <taxon>Arthropoda</taxon>
        <taxon>Hexapoda</taxon>
        <taxon>Insecta</taxon>
        <taxon>Pterygota</taxon>
        <taxon>Neoptera</taxon>
        <taxon>Polyneoptera</taxon>
        <taxon>Dictyoptera</taxon>
        <taxon>Blattodea</taxon>
        <taxon>Blattoidea</taxon>
        <taxon>Termitoidae</taxon>
        <taxon>Termopsidae</taxon>
        <taxon>Zootermopsis</taxon>
    </lineage>
</organism>
<evidence type="ECO:0000313" key="1">
    <source>
        <dbReference type="EMBL" id="KDR15284.1"/>
    </source>
</evidence>
<gene>
    <name evidence="1" type="ORF">L798_10377</name>
</gene>
<accession>A0A067R733</accession>
<name>A0A067R733_ZOONE</name>
<dbReference type="InParanoid" id="A0A067R733"/>
<keyword evidence="2" id="KW-1185">Reference proteome</keyword>
<dbReference type="EMBL" id="KK852834">
    <property type="protein sequence ID" value="KDR15284.1"/>
    <property type="molecule type" value="Genomic_DNA"/>
</dbReference>